<sequence>MRGMLDRPEQELILVADDSQEVRERIGALLVERYQVRLVAADQALAAACEVPQPDLILLGWQDDYALCRQFKREAQTRHIPLILVT</sequence>
<evidence type="ECO:0000259" key="2">
    <source>
        <dbReference type="PROSITE" id="PS50110"/>
    </source>
</evidence>
<name>A0ABS3D3L9_9ALTE</name>
<evidence type="ECO:0000256" key="1">
    <source>
        <dbReference type="PROSITE-ProRule" id="PRU00169"/>
    </source>
</evidence>
<dbReference type="Gene3D" id="3.40.50.2300">
    <property type="match status" value="1"/>
</dbReference>
<dbReference type="SUPFAM" id="SSF52172">
    <property type="entry name" value="CheY-like"/>
    <property type="match status" value="1"/>
</dbReference>
<comment type="caution">
    <text evidence="3">The sequence shown here is derived from an EMBL/GenBank/DDBJ whole genome shotgun (WGS) entry which is preliminary data.</text>
</comment>
<dbReference type="InterPro" id="IPR001789">
    <property type="entry name" value="Sig_transdc_resp-reg_receiver"/>
</dbReference>
<reference evidence="3 4" key="1">
    <citation type="submission" date="2021-03" db="EMBL/GenBank/DDBJ databases">
        <title>novel species isolated from a fishpond in China.</title>
        <authorList>
            <person name="Lu H."/>
            <person name="Cai Z."/>
        </authorList>
    </citation>
    <scope>NUCLEOTIDE SEQUENCE [LARGE SCALE GENOMIC DNA]</scope>
    <source>
        <strain evidence="3 4">Y57</strain>
    </source>
</reference>
<evidence type="ECO:0000313" key="4">
    <source>
        <dbReference type="Proteomes" id="UP000663992"/>
    </source>
</evidence>
<dbReference type="EMBL" id="JAFKCS010000681">
    <property type="protein sequence ID" value="MBN7823395.1"/>
    <property type="molecule type" value="Genomic_DNA"/>
</dbReference>
<organism evidence="3 4">
    <name type="scientific">Bowmanella yangjiangensis</name>
    <dbReference type="NCBI Taxonomy" id="2811230"/>
    <lineage>
        <taxon>Bacteria</taxon>
        <taxon>Pseudomonadati</taxon>
        <taxon>Pseudomonadota</taxon>
        <taxon>Gammaproteobacteria</taxon>
        <taxon>Alteromonadales</taxon>
        <taxon>Alteromonadaceae</taxon>
        <taxon>Bowmanella</taxon>
    </lineage>
</organism>
<dbReference type="PROSITE" id="PS50110">
    <property type="entry name" value="RESPONSE_REGULATORY"/>
    <property type="match status" value="1"/>
</dbReference>
<proteinExistence type="predicted"/>
<accession>A0ABS3D3L9</accession>
<comment type="caution">
    <text evidence="1">Lacks conserved residue(s) required for the propagation of feature annotation.</text>
</comment>
<evidence type="ECO:0000313" key="3">
    <source>
        <dbReference type="EMBL" id="MBN7823395.1"/>
    </source>
</evidence>
<protein>
    <recommendedName>
        <fullName evidence="2">Response regulatory domain-containing protein</fullName>
    </recommendedName>
</protein>
<dbReference type="InterPro" id="IPR011006">
    <property type="entry name" value="CheY-like_superfamily"/>
</dbReference>
<feature type="non-terminal residue" evidence="3">
    <location>
        <position position="86"/>
    </location>
</feature>
<gene>
    <name evidence="3" type="ORF">J0A65_26245</name>
</gene>
<dbReference type="Proteomes" id="UP000663992">
    <property type="component" value="Unassembled WGS sequence"/>
</dbReference>
<feature type="domain" description="Response regulatory" evidence="2">
    <location>
        <begin position="12"/>
        <end position="86"/>
    </location>
</feature>
<keyword evidence="4" id="KW-1185">Reference proteome</keyword>